<accession>A0A837CL33</accession>
<comment type="caution">
    <text evidence="1">The sequence shown here is derived from an EMBL/GenBank/DDBJ whole genome shotgun (WGS) entry which is preliminary data.</text>
</comment>
<dbReference type="EMBL" id="ADOU02000004">
    <property type="protein sequence ID" value="KGJ70020.1"/>
    <property type="molecule type" value="Genomic_DNA"/>
</dbReference>
<gene>
    <name evidence="1" type="ORF">BJA5080_04214</name>
</gene>
<proteinExistence type="predicted"/>
<dbReference type="InterPro" id="IPR014974">
    <property type="entry name" value="DUF1833"/>
</dbReference>
<evidence type="ECO:0000313" key="1">
    <source>
        <dbReference type="EMBL" id="KGJ70020.1"/>
    </source>
</evidence>
<protein>
    <recommendedName>
        <fullName evidence="3">DUF1833 domain-containing protein</fullName>
    </recommendedName>
</protein>
<evidence type="ECO:0000313" key="2">
    <source>
        <dbReference type="Proteomes" id="UP000024900"/>
    </source>
</evidence>
<dbReference type="AlphaFoldDB" id="A0A837CL33"/>
<organism evidence="1 2">
    <name type="scientific">Bradyrhizobium diazoefficiens SEMIA 5080</name>
    <dbReference type="NCBI Taxonomy" id="754504"/>
    <lineage>
        <taxon>Bacteria</taxon>
        <taxon>Pseudomonadati</taxon>
        <taxon>Pseudomonadota</taxon>
        <taxon>Alphaproteobacteria</taxon>
        <taxon>Hyphomicrobiales</taxon>
        <taxon>Nitrobacteraceae</taxon>
        <taxon>Bradyrhizobium</taxon>
    </lineage>
</organism>
<name>A0A837CL33_9BRAD</name>
<dbReference type="Pfam" id="PF08875">
    <property type="entry name" value="DUF1833"/>
    <property type="match status" value="1"/>
</dbReference>
<dbReference type="Proteomes" id="UP000024900">
    <property type="component" value="Unassembled WGS sequence"/>
</dbReference>
<evidence type="ECO:0008006" key="3">
    <source>
        <dbReference type="Google" id="ProtNLM"/>
    </source>
</evidence>
<sequence>MLSLNFRQALFSQESGEVPIFLLTVTHPALTDPILLSTDPTARLSTDPLVYGTVSRGQDFLYAGVDITLPDEQDRTPPASKLTVENVTRDLIPLARSVSTPPKVLIEAVLASDPDTVETTFAEFDMTNLIADAAVLTFDLTIDALATEPYPSGTFSPAAFPGLFY</sequence>
<reference evidence="1 2" key="1">
    <citation type="journal article" date="2014" name="BMC Genomics">
        <title>Comparative genomics of Bradyrhizobium japonicum CPAC 15 and Bradyrhizobium diazoefficiens CPAC 7: elite model strains for understanding symbiotic performance with soybean.</title>
        <authorList>
            <person name="Siqueira A.F."/>
            <person name="Ormeno-Orrillo E."/>
            <person name="Souza R.C."/>
            <person name="Rodrigues E.P."/>
            <person name="Almeida L.G."/>
            <person name="Barcellos F.G."/>
            <person name="Batista J.S."/>
            <person name="Nakatami A.S."/>
            <person name="Martinez-Romero E."/>
            <person name="Vasconcelos A.T."/>
            <person name="Hungria M."/>
        </authorList>
    </citation>
    <scope>NUCLEOTIDE SEQUENCE [LARGE SCALE GENOMIC DNA]</scope>
    <source>
        <strain evidence="1 2">SEMIA 5080</strain>
    </source>
</reference>